<comment type="caution">
    <text evidence="1">The sequence shown here is derived from an EMBL/GenBank/DDBJ whole genome shotgun (WGS) entry which is preliminary data.</text>
</comment>
<dbReference type="AlphaFoldDB" id="A0A0F8WWI2"/>
<evidence type="ECO:0000313" key="1">
    <source>
        <dbReference type="EMBL" id="KKK61237.1"/>
    </source>
</evidence>
<protein>
    <submittedName>
        <fullName evidence="1">Uncharacterized protein</fullName>
    </submittedName>
</protein>
<feature type="non-terminal residue" evidence="1">
    <location>
        <position position="1"/>
    </location>
</feature>
<reference evidence="1" key="1">
    <citation type="journal article" date="2015" name="Nature">
        <title>Complex archaea that bridge the gap between prokaryotes and eukaryotes.</title>
        <authorList>
            <person name="Spang A."/>
            <person name="Saw J.H."/>
            <person name="Jorgensen S.L."/>
            <person name="Zaremba-Niedzwiedzka K."/>
            <person name="Martijn J."/>
            <person name="Lind A.E."/>
            <person name="van Eijk R."/>
            <person name="Schleper C."/>
            <person name="Guy L."/>
            <person name="Ettema T.J."/>
        </authorList>
    </citation>
    <scope>NUCLEOTIDE SEQUENCE</scope>
</reference>
<proteinExistence type="predicted"/>
<gene>
    <name evidence="1" type="ORF">LCGC14_3016370</name>
</gene>
<sequence length="55" mass="6364">ETSFTAALARIGFLPHEATFRAARSEYAMSPEEAMRIARIATWHALLRRWKKFKA</sequence>
<organism evidence="1">
    <name type="scientific">marine sediment metagenome</name>
    <dbReference type="NCBI Taxonomy" id="412755"/>
    <lineage>
        <taxon>unclassified sequences</taxon>
        <taxon>metagenomes</taxon>
        <taxon>ecological metagenomes</taxon>
    </lineage>
</organism>
<accession>A0A0F8WWI2</accession>
<dbReference type="EMBL" id="LAZR01062576">
    <property type="protein sequence ID" value="KKK61237.1"/>
    <property type="molecule type" value="Genomic_DNA"/>
</dbReference>
<name>A0A0F8WWI2_9ZZZZ</name>